<dbReference type="GO" id="GO:0016757">
    <property type="term" value="F:glycosyltransferase activity"/>
    <property type="evidence" value="ECO:0007669"/>
    <property type="project" value="UniProtKB-ARBA"/>
</dbReference>
<evidence type="ECO:0000259" key="1">
    <source>
        <dbReference type="Pfam" id="PF13439"/>
    </source>
</evidence>
<evidence type="ECO:0000313" key="2">
    <source>
        <dbReference type="EMBL" id="QAA93734.1"/>
    </source>
</evidence>
<dbReference type="KEGG" id="pus:CKA81_07730"/>
<reference evidence="2 3" key="1">
    <citation type="submission" date="2017-08" db="EMBL/GenBank/DDBJ databases">
        <authorList>
            <person name="Park S.-J."/>
            <person name="Kim H."/>
        </authorList>
    </citation>
    <scope>NUCLEOTIDE SEQUENCE [LARGE SCALE GENOMIC DNA]</scope>
    <source>
        <strain evidence="3">ye3</strain>
    </source>
</reference>
<gene>
    <name evidence="2" type="ORF">CKA81_07730</name>
</gene>
<dbReference type="Gene3D" id="3.40.50.2000">
    <property type="entry name" value="Glycogen Phosphorylase B"/>
    <property type="match status" value="2"/>
</dbReference>
<keyword evidence="3" id="KW-1185">Reference proteome</keyword>
<feature type="domain" description="Glycosyltransferase subfamily 4-like N-terminal" evidence="1">
    <location>
        <begin position="14"/>
        <end position="167"/>
    </location>
</feature>
<dbReference type="SUPFAM" id="SSF53756">
    <property type="entry name" value="UDP-Glycosyltransferase/glycogen phosphorylase"/>
    <property type="match status" value="1"/>
</dbReference>
<name>A0A410GBS1_9BURK</name>
<evidence type="ECO:0000313" key="3">
    <source>
        <dbReference type="Proteomes" id="UP000283474"/>
    </source>
</evidence>
<dbReference type="Proteomes" id="UP000283474">
    <property type="component" value="Chromosome"/>
</dbReference>
<sequence length="378" mass="40707">MKILITDIHHGNGGGHVTYVASLLKGLKSAHDVTVAAPRTGRLYQAATLFPGVRVLPGHYTSRPLPLLAEVAKLRRFLDREAFDVVHVNGGADHRHIMLASLGLARRPAIVWTKHNTNPVSSPGHRLRARLGTDLSIAVCDHVAHILTESAYRRRPITVIRNGIDINHFSPVAAERRQALREQLFGAIDKDVLVLGSIGGTDHNKGWMDLVKAAARLSPPQRCRVRIIVAGDPPSKGVLDEVGRLDMHGQVHFPGLVADVRDILGACDVGFVLSYREAASYASCETMAMGLPALVSKVGGLPENVRDGLDGWVVPAGDVDAIHSWLSGLLADASVLAALGRSARQRAQQAFPTAKFIQDTVHAYTQAVGLVSRRVAPI</sequence>
<dbReference type="CDD" id="cd03801">
    <property type="entry name" value="GT4_PimA-like"/>
    <property type="match status" value="1"/>
</dbReference>
<protein>
    <submittedName>
        <fullName evidence="2">Lipopolysaccharide core biosynthesis glycosyl transferase</fullName>
    </submittedName>
</protein>
<dbReference type="AlphaFoldDB" id="A0A410GBS1"/>
<proteinExistence type="predicted"/>
<dbReference type="Pfam" id="PF13692">
    <property type="entry name" value="Glyco_trans_1_4"/>
    <property type="match status" value="1"/>
</dbReference>
<dbReference type="InterPro" id="IPR028098">
    <property type="entry name" value="Glyco_trans_4-like_N"/>
</dbReference>
<dbReference type="OrthoDB" id="9062832at2"/>
<keyword evidence="2" id="KW-0808">Transferase</keyword>
<dbReference type="RefSeq" id="WP_128354780.1">
    <property type="nucleotide sequence ID" value="NZ_CP022987.1"/>
</dbReference>
<dbReference type="PANTHER" id="PTHR12526">
    <property type="entry name" value="GLYCOSYLTRANSFERASE"/>
    <property type="match status" value="1"/>
</dbReference>
<dbReference type="Pfam" id="PF13439">
    <property type="entry name" value="Glyco_transf_4"/>
    <property type="match status" value="1"/>
</dbReference>
<organism evidence="2 3">
    <name type="scientific">Pollutimonas thiosulfatoxidans</name>
    <dbReference type="NCBI Taxonomy" id="2028345"/>
    <lineage>
        <taxon>Bacteria</taxon>
        <taxon>Pseudomonadati</taxon>
        <taxon>Pseudomonadota</taxon>
        <taxon>Betaproteobacteria</taxon>
        <taxon>Burkholderiales</taxon>
        <taxon>Alcaligenaceae</taxon>
        <taxon>Pollutimonas</taxon>
    </lineage>
</organism>
<dbReference type="EMBL" id="CP022987">
    <property type="protein sequence ID" value="QAA93734.1"/>
    <property type="molecule type" value="Genomic_DNA"/>
</dbReference>
<accession>A0A410GBS1</accession>